<dbReference type="HAMAP" id="MF_01337_B">
    <property type="entry name" value="Ribosomal_uL18_B"/>
    <property type="match status" value="1"/>
</dbReference>
<dbReference type="SUPFAM" id="SSF53137">
    <property type="entry name" value="Translational machinery components"/>
    <property type="match status" value="1"/>
</dbReference>
<evidence type="ECO:0000256" key="6">
    <source>
        <dbReference type="ARBA" id="ARBA00035197"/>
    </source>
</evidence>
<dbReference type="CDD" id="cd00432">
    <property type="entry name" value="Ribosomal_L18_L5e"/>
    <property type="match status" value="1"/>
</dbReference>
<name>A0A660S4Y6_UNCT6</name>
<evidence type="ECO:0000256" key="2">
    <source>
        <dbReference type="ARBA" id="ARBA00022730"/>
    </source>
</evidence>
<dbReference type="GO" id="GO:0022625">
    <property type="term" value="C:cytosolic large ribosomal subunit"/>
    <property type="evidence" value="ECO:0007669"/>
    <property type="project" value="TreeGrafter"/>
</dbReference>
<dbReference type="GO" id="GO:0006412">
    <property type="term" value="P:translation"/>
    <property type="evidence" value="ECO:0007669"/>
    <property type="project" value="UniProtKB-UniRule"/>
</dbReference>
<keyword evidence="5 7" id="KW-0687">Ribonucleoprotein</keyword>
<evidence type="ECO:0000313" key="8">
    <source>
        <dbReference type="EMBL" id="RKX64694.1"/>
    </source>
</evidence>
<comment type="caution">
    <text evidence="8">The sequence shown here is derived from an EMBL/GenBank/DDBJ whole genome shotgun (WGS) entry which is preliminary data.</text>
</comment>
<evidence type="ECO:0000256" key="7">
    <source>
        <dbReference type="HAMAP-Rule" id="MF_01337"/>
    </source>
</evidence>
<dbReference type="InterPro" id="IPR005484">
    <property type="entry name" value="Ribosomal_uL18_bac/plant/anim"/>
</dbReference>
<dbReference type="Pfam" id="PF00861">
    <property type="entry name" value="Ribosomal_L18p"/>
    <property type="match status" value="1"/>
</dbReference>
<dbReference type="GO" id="GO:0008097">
    <property type="term" value="F:5S rRNA binding"/>
    <property type="evidence" value="ECO:0007669"/>
    <property type="project" value="TreeGrafter"/>
</dbReference>
<dbReference type="NCBIfam" id="TIGR00060">
    <property type="entry name" value="L18_bact"/>
    <property type="match status" value="1"/>
</dbReference>
<reference evidence="8 9" key="1">
    <citation type="submission" date="2018-06" db="EMBL/GenBank/DDBJ databases">
        <title>Extensive metabolic versatility and redundancy in microbially diverse, dynamic hydrothermal sediments.</title>
        <authorList>
            <person name="Dombrowski N."/>
            <person name="Teske A."/>
            <person name="Baker B.J."/>
        </authorList>
    </citation>
    <scope>NUCLEOTIDE SEQUENCE [LARGE SCALE GENOMIC DNA]</scope>
    <source>
        <strain evidence="8">B35_G9</strain>
    </source>
</reference>
<dbReference type="PANTHER" id="PTHR12899">
    <property type="entry name" value="39S RIBOSOMAL PROTEIN L18, MITOCHONDRIAL"/>
    <property type="match status" value="1"/>
</dbReference>
<dbReference type="FunFam" id="3.30.420.100:FF:000001">
    <property type="entry name" value="50S ribosomal protein L18"/>
    <property type="match status" value="1"/>
</dbReference>
<evidence type="ECO:0000256" key="5">
    <source>
        <dbReference type="ARBA" id="ARBA00023274"/>
    </source>
</evidence>
<dbReference type="Proteomes" id="UP000282321">
    <property type="component" value="Unassembled WGS sequence"/>
</dbReference>
<dbReference type="InterPro" id="IPR004389">
    <property type="entry name" value="Ribosomal_uL18_bac-type"/>
</dbReference>
<dbReference type="PANTHER" id="PTHR12899:SF3">
    <property type="entry name" value="LARGE RIBOSOMAL SUBUNIT PROTEIN UL18M"/>
    <property type="match status" value="1"/>
</dbReference>
<comment type="function">
    <text evidence="7">This is one of the proteins that bind and probably mediate the attachment of the 5S RNA into the large ribosomal subunit, where it forms part of the central protuberance.</text>
</comment>
<evidence type="ECO:0000256" key="4">
    <source>
        <dbReference type="ARBA" id="ARBA00022980"/>
    </source>
</evidence>
<evidence type="ECO:0000256" key="3">
    <source>
        <dbReference type="ARBA" id="ARBA00022884"/>
    </source>
</evidence>
<accession>A0A660S4Y6</accession>
<organism evidence="8 9">
    <name type="scientific">candidate division TA06 bacterium</name>
    <dbReference type="NCBI Taxonomy" id="2250710"/>
    <lineage>
        <taxon>Bacteria</taxon>
        <taxon>Bacteria division TA06</taxon>
    </lineage>
</organism>
<evidence type="ECO:0000256" key="1">
    <source>
        <dbReference type="ARBA" id="ARBA00007116"/>
    </source>
</evidence>
<keyword evidence="2 7" id="KW-0699">rRNA-binding</keyword>
<keyword evidence="4 7" id="KW-0689">Ribosomal protein</keyword>
<gene>
    <name evidence="7" type="primary">rplR</name>
    <name evidence="8" type="ORF">DRP44_07855</name>
</gene>
<dbReference type="AlphaFoldDB" id="A0A660S4Y6"/>
<dbReference type="EMBL" id="QNBC01000140">
    <property type="protein sequence ID" value="RKX64694.1"/>
    <property type="molecule type" value="Genomic_DNA"/>
</dbReference>
<dbReference type="Gene3D" id="3.30.420.100">
    <property type="match status" value="1"/>
</dbReference>
<dbReference type="InterPro" id="IPR057268">
    <property type="entry name" value="Ribosomal_L18"/>
</dbReference>
<evidence type="ECO:0000313" key="9">
    <source>
        <dbReference type="Proteomes" id="UP000282321"/>
    </source>
</evidence>
<keyword evidence="3 7" id="KW-0694">RNA-binding</keyword>
<sequence>MDKNREKRLNRLKRHKRIRLHLTGTPERPRLVVFRSLKNIYGQIVDDINGKTIVSASSNDKDLRDGLKGKKKVEISAIVGEALAKKAIEKGIKKIVFDRGGYRYHGRVKSFAESCRKAGLEF</sequence>
<comment type="subunit">
    <text evidence="7">Part of the 50S ribosomal subunit; part of the 5S rRNA/L5/L18/L25 subcomplex. Contacts the 5S and 23S rRNAs.</text>
</comment>
<comment type="similarity">
    <text evidence="1 7">Belongs to the universal ribosomal protein uL18 family.</text>
</comment>
<proteinExistence type="inferred from homology"/>
<dbReference type="GO" id="GO:0003735">
    <property type="term" value="F:structural constituent of ribosome"/>
    <property type="evidence" value="ECO:0007669"/>
    <property type="project" value="InterPro"/>
</dbReference>
<protein>
    <recommendedName>
        <fullName evidence="6 7">Large ribosomal subunit protein uL18</fullName>
    </recommendedName>
</protein>